<organism evidence="1 2">
    <name type="scientific">Phascolomyces articulosus</name>
    <dbReference type="NCBI Taxonomy" id="60185"/>
    <lineage>
        <taxon>Eukaryota</taxon>
        <taxon>Fungi</taxon>
        <taxon>Fungi incertae sedis</taxon>
        <taxon>Mucoromycota</taxon>
        <taxon>Mucoromycotina</taxon>
        <taxon>Mucoromycetes</taxon>
        <taxon>Mucorales</taxon>
        <taxon>Lichtheimiaceae</taxon>
        <taxon>Phascolomyces</taxon>
    </lineage>
</organism>
<reference evidence="1" key="1">
    <citation type="journal article" date="2022" name="IScience">
        <title>Evolution of zygomycete secretomes and the origins of terrestrial fungal ecologies.</title>
        <authorList>
            <person name="Chang Y."/>
            <person name="Wang Y."/>
            <person name="Mondo S."/>
            <person name="Ahrendt S."/>
            <person name="Andreopoulos W."/>
            <person name="Barry K."/>
            <person name="Beard J."/>
            <person name="Benny G.L."/>
            <person name="Blankenship S."/>
            <person name="Bonito G."/>
            <person name="Cuomo C."/>
            <person name="Desiro A."/>
            <person name="Gervers K.A."/>
            <person name="Hundley H."/>
            <person name="Kuo A."/>
            <person name="LaButti K."/>
            <person name="Lang B.F."/>
            <person name="Lipzen A."/>
            <person name="O'Donnell K."/>
            <person name="Pangilinan J."/>
            <person name="Reynolds N."/>
            <person name="Sandor L."/>
            <person name="Smith M.E."/>
            <person name="Tsang A."/>
            <person name="Grigoriev I.V."/>
            <person name="Stajich J.E."/>
            <person name="Spatafora J.W."/>
        </authorList>
    </citation>
    <scope>NUCLEOTIDE SEQUENCE</scope>
    <source>
        <strain evidence="1">RSA 2281</strain>
    </source>
</reference>
<dbReference type="EMBL" id="JAIXMP010000089">
    <property type="protein sequence ID" value="KAI9243173.1"/>
    <property type="molecule type" value="Genomic_DNA"/>
</dbReference>
<accession>A0AAD5JUX4</accession>
<keyword evidence="2" id="KW-1185">Reference proteome</keyword>
<gene>
    <name evidence="1" type="ORF">BDA99DRAFT_597502</name>
</gene>
<dbReference type="InterPro" id="IPR012337">
    <property type="entry name" value="RNaseH-like_sf"/>
</dbReference>
<dbReference type="AlphaFoldDB" id="A0AAD5JUX4"/>
<reference evidence="1" key="2">
    <citation type="submission" date="2023-02" db="EMBL/GenBank/DDBJ databases">
        <authorList>
            <consortium name="DOE Joint Genome Institute"/>
            <person name="Mondo S.J."/>
            <person name="Chang Y."/>
            <person name="Wang Y."/>
            <person name="Ahrendt S."/>
            <person name="Andreopoulos W."/>
            <person name="Barry K."/>
            <person name="Beard J."/>
            <person name="Benny G.L."/>
            <person name="Blankenship S."/>
            <person name="Bonito G."/>
            <person name="Cuomo C."/>
            <person name="Desiro A."/>
            <person name="Gervers K.A."/>
            <person name="Hundley H."/>
            <person name="Kuo A."/>
            <person name="LaButti K."/>
            <person name="Lang B.F."/>
            <person name="Lipzen A."/>
            <person name="O'Donnell K."/>
            <person name="Pangilinan J."/>
            <person name="Reynolds N."/>
            <person name="Sandor L."/>
            <person name="Smith M.W."/>
            <person name="Tsang A."/>
            <person name="Grigoriev I.V."/>
            <person name="Stajich J.E."/>
            <person name="Spatafora J.W."/>
        </authorList>
    </citation>
    <scope>NUCLEOTIDE SEQUENCE</scope>
    <source>
        <strain evidence="1">RSA 2281</strain>
    </source>
</reference>
<protein>
    <submittedName>
        <fullName evidence="1">Uncharacterized protein</fullName>
    </submittedName>
</protein>
<dbReference type="SUPFAM" id="SSF53098">
    <property type="entry name" value="Ribonuclease H-like"/>
    <property type="match status" value="1"/>
</dbReference>
<sequence>MVKLLKNFELTKKPFFLTTDNASNMWTMARDLESTLGEEVFSAANNHIPCISHIINLVVQAAIVGGLKA</sequence>
<name>A0AAD5JUX4_9FUNG</name>
<proteinExistence type="predicted"/>
<comment type="caution">
    <text evidence="1">The sequence shown here is derived from an EMBL/GenBank/DDBJ whole genome shotgun (WGS) entry which is preliminary data.</text>
</comment>
<evidence type="ECO:0000313" key="1">
    <source>
        <dbReference type="EMBL" id="KAI9243173.1"/>
    </source>
</evidence>
<dbReference type="Proteomes" id="UP001209540">
    <property type="component" value="Unassembled WGS sequence"/>
</dbReference>
<evidence type="ECO:0000313" key="2">
    <source>
        <dbReference type="Proteomes" id="UP001209540"/>
    </source>
</evidence>